<organism evidence="11 12">
    <name type="scientific">Phaeobacter gallaeciensis</name>
    <dbReference type="NCBI Taxonomy" id="60890"/>
    <lineage>
        <taxon>Bacteria</taxon>
        <taxon>Pseudomonadati</taxon>
        <taxon>Pseudomonadota</taxon>
        <taxon>Alphaproteobacteria</taxon>
        <taxon>Rhodobacterales</taxon>
        <taxon>Roseobacteraceae</taxon>
        <taxon>Phaeobacter</taxon>
    </lineage>
</organism>
<sequence length="257" mass="28130">MSAAPRFAGGVGIRRLHHFINIAGETGMSGARTGPAGVINTLEETLIALLLGLMTVITFANVVARFVFNSNILWALELTVFLFAWLVLLGASYAVKTHAHLGVDAIVNTLAPPARRVVGLIAVGACLLFSLLLLKGAYDYWAVFADLPPTSGRWFPTGLDMKARSQSFYEVQDVPMVGIFRFLEDLINYGDSYEKLPKVVPYLILPLSMLLLVIRFVQAALRIWRGEADRLVASHEVEDELDEARARATGEKTGGEN</sequence>
<evidence type="ECO:0000256" key="5">
    <source>
        <dbReference type="ARBA" id="ARBA00022692"/>
    </source>
</evidence>
<keyword evidence="4 9" id="KW-0997">Cell inner membrane</keyword>
<comment type="similarity">
    <text evidence="8 9">Belongs to the TRAP transporter small permease family.</text>
</comment>
<dbReference type="Proteomes" id="UP000092565">
    <property type="component" value="Chromosome"/>
</dbReference>
<evidence type="ECO:0000256" key="7">
    <source>
        <dbReference type="ARBA" id="ARBA00023136"/>
    </source>
</evidence>
<accession>A0A1B0ZWM9</accession>
<feature type="transmembrane region" description="Helical" evidence="9">
    <location>
        <begin position="199"/>
        <end position="217"/>
    </location>
</feature>
<evidence type="ECO:0000256" key="2">
    <source>
        <dbReference type="ARBA" id="ARBA00022448"/>
    </source>
</evidence>
<feature type="transmembrane region" description="Helical" evidence="9">
    <location>
        <begin position="116"/>
        <end position="138"/>
    </location>
</feature>
<dbReference type="AlphaFoldDB" id="A0A1B0ZWM9"/>
<dbReference type="EMBL" id="CP015124">
    <property type="protein sequence ID" value="ANP38559.1"/>
    <property type="molecule type" value="Genomic_DNA"/>
</dbReference>
<protein>
    <recommendedName>
        <fullName evidence="9">TRAP transporter small permease protein</fullName>
    </recommendedName>
</protein>
<comment type="subcellular location">
    <subcellularLocation>
        <location evidence="1 9">Cell inner membrane</location>
        <topology evidence="1 9">Multi-pass membrane protein</topology>
    </subcellularLocation>
</comment>
<feature type="domain" description="Tripartite ATP-independent periplasmic transporters DctQ component" evidence="10">
    <location>
        <begin position="54"/>
        <end position="145"/>
    </location>
</feature>
<evidence type="ECO:0000313" key="12">
    <source>
        <dbReference type="Proteomes" id="UP000092565"/>
    </source>
</evidence>
<feature type="transmembrane region" description="Helical" evidence="9">
    <location>
        <begin position="74"/>
        <end position="95"/>
    </location>
</feature>
<keyword evidence="7 9" id="KW-0472">Membrane</keyword>
<proteinExistence type="inferred from homology"/>
<dbReference type="PANTHER" id="PTHR35011:SF2">
    <property type="entry name" value="2,3-DIKETO-L-GULONATE TRAP TRANSPORTER SMALL PERMEASE PROTEIN YIAM"/>
    <property type="match status" value="1"/>
</dbReference>
<dbReference type="PANTHER" id="PTHR35011">
    <property type="entry name" value="2,3-DIKETO-L-GULONATE TRAP TRANSPORTER SMALL PERMEASE PROTEIN YIAM"/>
    <property type="match status" value="1"/>
</dbReference>
<evidence type="ECO:0000313" key="11">
    <source>
        <dbReference type="EMBL" id="ANP38559.1"/>
    </source>
</evidence>
<keyword evidence="3" id="KW-1003">Cell membrane</keyword>
<name>A0A1B0ZWM9_9RHOB</name>
<comment type="subunit">
    <text evidence="9">The complex comprises the extracytoplasmic solute receptor protein and the two transmembrane proteins.</text>
</comment>
<dbReference type="GO" id="GO:0022857">
    <property type="term" value="F:transmembrane transporter activity"/>
    <property type="evidence" value="ECO:0007669"/>
    <property type="project" value="UniProtKB-UniRule"/>
</dbReference>
<evidence type="ECO:0000256" key="6">
    <source>
        <dbReference type="ARBA" id="ARBA00022989"/>
    </source>
</evidence>
<comment type="function">
    <text evidence="9">Part of the tripartite ATP-independent periplasmic (TRAP) transport system.</text>
</comment>
<dbReference type="InterPro" id="IPR055348">
    <property type="entry name" value="DctQ"/>
</dbReference>
<gene>
    <name evidence="11" type="primary">dctQ</name>
    <name evidence="11" type="ORF">JL2886_03686</name>
</gene>
<reference evidence="11 12" key="1">
    <citation type="submission" date="2016-04" db="EMBL/GenBank/DDBJ databases">
        <authorList>
            <person name="Evans L.H."/>
            <person name="Alamgir A."/>
            <person name="Owens N."/>
            <person name="Weber N.D."/>
            <person name="Virtaneva K."/>
            <person name="Barbian K."/>
            <person name="Babar A."/>
            <person name="Rosenke K."/>
        </authorList>
    </citation>
    <scope>NUCLEOTIDE SEQUENCE [LARGE SCALE GENOMIC DNA]</scope>
    <source>
        <strain evidence="11 12">JL2886</strain>
    </source>
</reference>
<dbReference type="Pfam" id="PF04290">
    <property type="entry name" value="DctQ"/>
    <property type="match status" value="1"/>
</dbReference>
<dbReference type="GO" id="GO:0005886">
    <property type="term" value="C:plasma membrane"/>
    <property type="evidence" value="ECO:0007669"/>
    <property type="project" value="UniProtKB-SubCell"/>
</dbReference>
<evidence type="ECO:0000256" key="1">
    <source>
        <dbReference type="ARBA" id="ARBA00004429"/>
    </source>
</evidence>
<keyword evidence="12" id="KW-1185">Reference proteome</keyword>
<keyword evidence="5 9" id="KW-0812">Transmembrane</keyword>
<evidence type="ECO:0000256" key="4">
    <source>
        <dbReference type="ARBA" id="ARBA00022519"/>
    </source>
</evidence>
<evidence type="ECO:0000256" key="3">
    <source>
        <dbReference type="ARBA" id="ARBA00022475"/>
    </source>
</evidence>
<evidence type="ECO:0000256" key="8">
    <source>
        <dbReference type="ARBA" id="ARBA00038436"/>
    </source>
</evidence>
<keyword evidence="6 9" id="KW-1133">Transmembrane helix</keyword>
<keyword evidence="2 9" id="KW-0813">Transport</keyword>
<evidence type="ECO:0000259" key="10">
    <source>
        <dbReference type="Pfam" id="PF04290"/>
    </source>
</evidence>
<dbReference type="InterPro" id="IPR007387">
    <property type="entry name" value="TRAP_DctQ"/>
</dbReference>
<dbReference type="PATRIC" id="fig|60890.4.peg.3594"/>
<dbReference type="GO" id="GO:0015740">
    <property type="term" value="P:C4-dicarboxylate transport"/>
    <property type="evidence" value="ECO:0007669"/>
    <property type="project" value="TreeGrafter"/>
</dbReference>
<feature type="transmembrane region" description="Helical" evidence="9">
    <location>
        <begin position="46"/>
        <end position="68"/>
    </location>
</feature>
<evidence type="ECO:0000256" key="9">
    <source>
        <dbReference type="RuleBase" id="RU369079"/>
    </source>
</evidence>